<evidence type="ECO:0000259" key="4">
    <source>
        <dbReference type="SMART" id="SM00079"/>
    </source>
</evidence>
<dbReference type="GO" id="GO:0016020">
    <property type="term" value="C:membrane"/>
    <property type="evidence" value="ECO:0007669"/>
    <property type="project" value="InterPro"/>
</dbReference>
<evidence type="ECO:0000256" key="1">
    <source>
        <dbReference type="ARBA" id="ARBA00022729"/>
    </source>
</evidence>
<dbReference type="Gene3D" id="3.40.190.10">
    <property type="entry name" value="Periplasmic binding protein-like II"/>
    <property type="match status" value="2"/>
</dbReference>
<proteinExistence type="predicted"/>
<evidence type="ECO:0000256" key="2">
    <source>
        <dbReference type="SAM" id="SignalP"/>
    </source>
</evidence>
<dbReference type="InterPro" id="IPR001320">
    <property type="entry name" value="Iontro_rcpt_C"/>
</dbReference>
<dbReference type="Proteomes" id="UP000198771">
    <property type="component" value="Unassembled WGS sequence"/>
</dbReference>
<dbReference type="CDD" id="cd13629">
    <property type="entry name" value="PBP2_Dsm1740"/>
    <property type="match status" value="1"/>
</dbReference>
<dbReference type="GO" id="GO:0015276">
    <property type="term" value="F:ligand-gated monoatomic ion channel activity"/>
    <property type="evidence" value="ECO:0007669"/>
    <property type="project" value="InterPro"/>
</dbReference>
<dbReference type="OrthoDB" id="6192933at2"/>
<evidence type="ECO:0000313" key="6">
    <source>
        <dbReference type="Proteomes" id="UP000198771"/>
    </source>
</evidence>
<gene>
    <name evidence="5" type="ORF">SAMN05660653_02500</name>
</gene>
<dbReference type="Pfam" id="PF00497">
    <property type="entry name" value="SBP_bac_3"/>
    <property type="match status" value="1"/>
</dbReference>
<feature type="domain" description="Ionotropic glutamate receptor C-terminal" evidence="4">
    <location>
        <begin position="49"/>
        <end position="269"/>
    </location>
</feature>
<evidence type="ECO:0000313" key="5">
    <source>
        <dbReference type="EMBL" id="SDB50424.1"/>
    </source>
</evidence>
<feature type="chain" id="PRO_5011746495" evidence="2">
    <location>
        <begin position="27"/>
        <end position="277"/>
    </location>
</feature>
<keyword evidence="6" id="KW-1185">Reference proteome</keyword>
<dbReference type="PANTHER" id="PTHR35936">
    <property type="entry name" value="MEMBRANE-BOUND LYTIC MUREIN TRANSGLYCOSYLASE F"/>
    <property type="match status" value="1"/>
</dbReference>
<dbReference type="SMART" id="SM00079">
    <property type="entry name" value="PBPe"/>
    <property type="match status" value="1"/>
</dbReference>
<protein>
    <submittedName>
        <fullName evidence="5">Polar amino acid transport system substrate-binding protein</fullName>
    </submittedName>
</protein>
<dbReference type="PANTHER" id="PTHR35936:SF38">
    <property type="entry name" value="GLUTAMINE-BINDING PERIPLASMIC PROTEIN"/>
    <property type="match status" value="1"/>
</dbReference>
<name>A0A1G6DZ39_9BACT</name>
<dbReference type="SUPFAM" id="SSF53850">
    <property type="entry name" value="Periplasmic binding protein-like II"/>
    <property type="match status" value="1"/>
</dbReference>
<sequence length="277" mass="31415">MKICRNLLRTALMAALLLCIAVTAQARNITQELTRESALTRIMERGALRVGFDTFVPWAMQDKTGEFIGFEIDVARRFAEDLGVRVELVPTAWRGIIPALMTGKFDLLIGGMSIRADRAQQVYFSMPYYFTGQSLVAHRDKAAGFTTLEDFNNSGVIIVARTGTTAQRAAETFFPDAQRKYFEKEPQAVQELLMGRAHALIGNAPLPSQEAIKNPDRLFQPIPENLTREPVGIAMRKGDPDMLNYVNSWILQITGEGWIQERYKFWFETMDWKDQVE</sequence>
<dbReference type="SMART" id="SM00062">
    <property type="entry name" value="PBPb"/>
    <property type="match status" value="1"/>
</dbReference>
<feature type="domain" description="Solute-binding protein family 3/N-terminal" evidence="3">
    <location>
        <begin position="47"/>
        <end position="270"/>
    </location>
</feature>
<keyword evidence="1 2" id="KW-0732">Signal</keyword>
<dbReference type="InterPro" id="IPR001638">
    <property type="entry name" value="Solute-binding_3/MltF_N"/>
</dbReference>
<dbReference type="EMBL" id="FMXO01000014">
    <property type="protein sequence ID" value="SDB50424.1"/>
    <property type="molecule type" value="Genomic_DNA"/>
</dbReference>
<dbReference type="STRING" id="617002.SAMN05660653_02500"/>
<dbReference type="RefSeq" id="WP_092122260.1">
    <property type="nucleotide sequence ID" value="NZ_FMXO01000014.1"/>
</dbReference>
<accession>A0A1G6DZ39</accession>
<evidence type="ECO:0000259" key="3">
    <source>
        <dbReference type="SMART" id="SM00062"/>
    </source>
</evidence>
<organism evidence="5 6">
    <name type="scientific">Desulfonatronum thiosulfatophilum</name>
    <dbReference type="NCBI Taxonomy" id="617002"/>
    <lineage>
        <taxon>Bacteria</taxon>
        <taxon>Pseudomonadati</taxon>
        <taxon>Thermodesulfobacteriota</taxon>
        <taxon>Desulfovibrionia</taxon>
        <taxon>Desulfovibrionales</taxon>
        <taxon>Desulfonatronaceae</taxon>
        <taxon>Desulfonatronum</taxon>
    </lineage>
</organism>
<dbReference type="AlphaFoldDB" id="A0A1G6DZ39"/>
<reference evidence="5 6" key="1">
    <citation type="submission" date="2016-10" db="EMBL/GenBank/DDBJ databases">
        <authorList>
            <person name="de Groot N.N."/>
        </authorList>
    </citation>
    <scope>NUCLEOTIDE SEQUENCE [LARGE SCALE GENOMIC DNA]</scope>
    <source>
        <strain evidence="5 6">ASO4-2</strain>
    </source>
</reference>
<feature type="signal peptide" evidence="2">
    <location>
        <begin position="1"/>
        <end position="26"/>
    </location>
</feature>